<dbReference type="InterPro" id="IPR017871">
    <property type="entry name" value="ABC_transporter-like_CS"/>
</dbReference>
<dbReference type="InterPro" id="IPR003439">
    <property type="entry name" value="ABC_transporter-like_ATP-bd"/>
</dbReference>
<feature type="domain" description="ABC transporter" evidence="10">
    <location>
        <begin position="1025"/>
        <end position="1264"/>
    </location>
</feature>
<evidence type="ECO:0000259" key="11">
    <source>
        <dbReference type="PROSITE" id="PS50929"/>
    </source>
</evidence>
<dbReference type="GeneID" id="27907430"/>
<evidence type="ECO:0000256" key="5">
    <source>
        <dbReference type="ARBA" id="ARBA00022840"/>
    </source>
</evidence>
<dbReference type="CDD" id="cd03249">
    <property type="entry name" value="ABC_MTABC3_MDL1_MDL2"/>
    <property type="match status" value="2"/>
</dbReference>
<feature type="transmembrane region" description="Helical" evidence="9">
    <location>
        <begin position="961"/>
        <end position="985"/>
    </location>
</feature>
<feature type="transmembrane region" description="Helical" evidence="9">
    <location>
        <begin position="699"/>
        <end position="727"/>
    </location>
</feature>
<dbReference type="PROSITE" id="PS50893">
    <property type="entry name" value="ABC_TRANSPORTER_2"/>
    <property type="match status" value="2"/>
</dbReference>
<dbReference type="GO" id="GO:0005743">
    <property type="term" value="C:mitochondrial inner membrane"/>
    <property type="evidence" value="ECO:0007669"/>
    <property type="project" value="TreeGrafter"/>
</dbReference>
<dbReference type="SUPFAM" id="SSF52540">
    <property type="entry name" value="P-loop containing nucleoside triphosphate hydrolases"/>
    <property type="match status" value="2"/>
</dbReference>
<feature type="transmembrane region" description="Helical" evidence="9">
    <location>
        <begin position="747"/>
        <end position="770"/>
    </location>
</feature>
<dbReference type="SMART" id="SM00382">
    <property type="entry name" value="AAA"/>
    <property type="match status" value="2"/>
</dbReference>
<keyword evidence="7 9" id="KW-0472">Membrane</keyword>
<dbReference type="InterPro" id="IPR036640">
    <property type="entry name" value="ABC1_TM_sf"/>
</dbReference>
<dbReference type="FunFam" id="3.40.50.300:FF:000251">
    <property type="entry name" value="ABC transporter B family member 19"/>
    <property type="match status" value="1"/>
</dbReference>
<dbReference type="GO" id="GO:0015421">
    <property type="term" value="F:ABC-type oligopeptide transporter activity"/>
    <property type="evidence" value="ECO:0007669"/>
    <property type="project" value="TreeGrafter"/>
</dbReference>
<keyword evidence="4" id="KW-0547">Nucleotide-binding</keyword>
<feature type="transmembrane region" description="Helical" evidence="9">
    <location>
        <begin position="929"/>
        <end position="949"/>
    </location>
</feature>
<feature type="transmembrane region" description="Helical" evidence="9">
    <location>
        <begin position="56"/>
        <end position="81"/>
    </location>
</feature>
<dbReference type="PROSITE" id="PS50929">
    <property type="entry name" value="ABC_TM1F"/>
    <property type="match status" value="2"/>
</dbReference>
<keyword evidence="13" id="KW-1185">Reference proteome</keyword>
<evidence type="ECO:0000313" key="12">
    <source>
        <dbReference type="EMBL" id="EMF14033.1"/>
    </source>
</evidence>
<dbReference type="CDD" id="cd18578">
    <property type="entry name" value="ABC_6TM_Pgp_ABCB1_D2_like"/>
    <property type="match status" value="1"/>
</dbReference>
<evidence type="ECO:0000313" key="13">
    <source>
        <dbReference type="Proteomes" id="UP000016931"/>
    </source>
</evidence>
<dbReference type="InterPro" id="IPR011527">
    <property type="entry name" value="ABC1_TM_dom"/>
</dbReference>
<feature type="transmembrane region" description="Helical" evidence="9">
    <location>
        <begin position="182"/>
        <end position="201"/>
    </location>
</feature>
<proteinExistence type="inferred from homology"/>
<keyword evidence="6 9" id="KW-1133">Transmembrane helix</keyword>
<evidence type="ECO:0000256" key="7">
    <source>
        <dbReference type="ARBA" id="ARBA00023136"/>
    </source>
</evidence>
<feature type="transmembrane region" description="Helical" evidence="9">
    <location>
        <begin position="318"/>
        <end position="337"/>
    </location>
</feature>
<comment type="subcellular location">
    <subcellularLocation>
        <location evidence="1">Membrane</location>
        <topology evidence="1">Multi-pass membrane protein</topology>
    </subcellularLocation>
</comment>
<dbReference type="OrthoDB" id="6500128at2759"/>
<evidence type="ECO:0000256" key="6">
    <source>
        <dbReference type="ARBA" id="ARBA00022989"/>
    </source>
</evidence>
<evidence type="ECO:0000256" key="4">
    <source>
        <dbReference type="ARBA" id="ARBA00022741"/>
    </source>
</evidence>
<comment type="similarity">
    <text evidence="2">Belongs to the ABC transporter superfamily. ABCB family. Multidrug resistance exporter (TC 3.A.1.201) subfamily.</text>
</comment>
<dbReference type="STRING" id="692275.M3CJN6"/>
<feature type="transmembrane region" description="Helical" evidence="9">
    <location>
        <begin position="108"/>
        <end position="132"/>
    </location>
</feature>
<dbReference type="Proteomes" id="UP000016931">
    <property type="component" value="Unassembled WGS sequence"/>
</dbReference>
<sequence>MINGGGLQQQQQIHQEKPANEKSDEDSVLQSQIAAPENWPSPGQFFWSCTSKSDRLVLVIATIGAVVGGAASPFSVVLLGFGGESFRGYFTGETTKTELLEGINRLTLLYLCLAIVTLVAIYIATVGFTLAGERISQRIREKYLAAVLRQNIAYVETLGVGEVNKQLTTDVYLIQEAITGKAAALITALGTCISALIISFIKSWLLALVIIPAELVIVASMSTGAAFMIKYTKQAVAAYTLAANISDEALGSMRTVAAFGMQRSLVHRYATHIAVARAAGIRSGVALACMIAALNSIIWWTYGLAFWQGSRFLVQDKVSLSAIITVLFVTISGAFALGNVSPHAQAFVDGIMAADKISQMISRQSPVDSSSSTGYTLPRVAGAVEFKHVRHVYPSRPEVLVLDDFSLTFPPGTTTAIVGHSGCGKSTIVDLLERLFLPTSGSIYIDGHDTSKLNVSWLRQQIGLVGQEATLFSTTIFENIRYGLVGSESEHLPVEAIRHLVEEAAKTANAYDFISKLPEGFDTKVGDCGSLLSGGQKQRIAIARAIVRHPKILVLDEATSALDGNAERLVQEALQQAAIGRTTIAIAHRLSTIADADNIVVLSKGTIVEQGTHQALMQKGELYCQMVGNQNMQAAMPHALESDKTLTKQETLPKVVTMEVSSDFGHESGSQPDSKPSAAVSIWSLGLFVFRLNSKDLPLILCGLGFSIMAGASFPTQAVFMAEIFTAMSVGRSRYDELRSQVNYWCWFYLMIGFTTAIGWLGQGVCLTFYSQELTYRTREKGLDTILHHDMSAFLQDDHTVAALSKALSSSSSHLEGLGGSLGGTILVVCTQLIAGLALGLAVGWKLALVCACTIPVQLVCGALRLKCLALLEAHGRKVYAASAAYACEYSTNIRTVATLTLEKDIQQNFHRILETQRKRSLVSTSHSALLYAVSQSVTFMCAALAFWYGNRMIVNEGYTMFQFFVCYAAIVEGSFSAGAIFSFAPDMGKAKEAARELKALFELPVNIDARGDTGYTSPEVDGSVSLRGVSFRYPNRPEHLVLDKIDLEVSPGQYVGLVGPSGSGKSTIIALLERFFDPEEGQVMVQGTNVRNWNVKNLRSHVALVNQTPTLFDGTIYQNIAKGVEDEGPSEEDVVQACKDANIHEFVRSLPFGLNTLVGARGTMLSGGQKQRISIARALLRNPKILLLDEATSALDSESEKVVQVALDAAARGRTTIAVAHRISTVRNADCIYAVLDNGRIVETGTHDDLMEIKGKYYDMVQLQSLDQNS</sequence>
<dbReference type="Gene3D" id="3.40.50.300">
    <property type="entry name" value="P-loop containing nucleotide triphosphate hydrolases"/>
    <property type="match status" value="2"/>
</dbReference>
<dbReference type="PROSITE" id="PS00211">
    <property type="entry name" value="ABC_TRANSPORTER_1"/>
    <property type="match status" value="2"/>
</dbReference>
<evidence type="ECO:0000256" key="1">
    <source>
        <dbReference type="ARBA" id="ARBA00004141"/>
    </source>
</evidence>
<dbReference type="Pfam" id="PF00005">
    <property type="entry name" value="ABC_tran"/>
    <property type="match status" value="2"/>
</dbReference>
<dbReference type="PANTHER" id="PTHR43394">
    <property type="entry name" value="ATP-DEPENDENT PERMEASE MDL1, MITOCHONDRIAL"/>
    <property type="match status" value="1"/>
</dbReference>
<accession>M3CJN6</accession>
<name>M3CJN6_SPHMS</name>
<dbReference type="FunFam" id="3.40.50.300:FF:000913">
    <property type="entry name" value="ABC multidrug transporter SitT"/>
    <property type="match status" value="1"/>
</dbReference>
<dbReference type="CDD" id="cd18577">
    <property type="entry name" value="ABC_6TM_Pgp_ABCB1_D1_like"/>
    <property type="match status" value="1"/>
</dbReference>
<keyword evidence="5" id="KW-0067">ATP-binding</keyword>
<feature type="domain" description="ABC transmembrane type-1" evidence="11">
    <location>
        <begin position="703"/>
        <end position="990"/>
    </location>
</feature>
<dbReference type="HOGENOM" id="CLU_000604_17_2_1"/>
<dbReference type="GO" id="GO:0090374">
    <property type="term" value="P:oligopeptide export from mitochondrion"/>
    <property type="evidence" value="ECO:0007669"/>
    <property type="project" value="TreeGrafter"/>
</dbReference>
<evidence type="ECO:0000256" key="8">
    <source>
        <dbReference type="SAM" id="MobiDB-lite"/>
    </source>
</evidence>
<evidence type="ECO:0000256" key="2">
    <source>
        <dbReference type="ARBA" id="ARBA00007577"/>
    </source>
</evidence>
<keyword evidence="12" id="KW-0378">Hydrolase</keyword>
<feature type="transmembrane region" description="Helical" evidence="9">
    <location>
        <begin position="818"/>
        <end position="841"/>
    </location>
</feature>
<organism evidence="12 13">
    <name type="scientific">Sphaerulina musiva (strain SO2202)</name>
    <name type="common">Poplar stem canker fungus</name>
    <name type="synonym">Septoria musiva</name>
    <dbReference type="NCBI Taxonomy" id="692275"/>
    <lineage>
        <taxon>Eukaryota</taxon>
        <taxon>Fungi</taxon>
        <taxon>Dikarya</taxon>
        <taxon>Ascomycota</taxon>
        <taxon>Pezizomycotina</taxon>
        <taxon>Dothideomycetes</taxon>
        <taxon>Dothideomycetidae</taxon>
        <taxon>Mycosphaerellales</taxon>
        <taxon>Mycosphaerellaceae</taxon>
        <taxon>Sphaerulina</taxon>
    </lineage>
</organism>
<dbReference type="Gene3D" id="1.20.1560.10">
    <property type="entry name" value="ABC transporter type 1, transmembrane domain"/>
    <property type="match status" value="2"/>
</dbReference>
<dbReference type="RefSeq" id="XP_016762154.1">
    <property type="nucleotide sequence ID" value="XM_016910293.1"/>
</dbReference>
<evidence type="ECO:0000259" key="10">
    <source>
        <dbReference type="PROSITE" id="PS50893"/>
    </source>
</evidence>
<dbReference type="Pfam" id="PF00664">
    <property type="entry name" value="ABC_membrane"/>
    <property type="match status" value="2"/>
</dbReference>
<dbReference type="InterPro" id="IPR039421">
    <property type="entry name" value="Type_1_exporter"/>
</dbReference>
<feature type="region of interest" description="Disordered" evidence="8">
    <location>
        <begin position="1"/>
        <end position="31"/>
    </location>
</feature>
<dbReference type="InterPro" id="IPR027417">
    <property type="entry name" value="P-loop_NTPase"/>
</dbReference>
<protein>
    <submittedName>
        <fullName evidence="12">p-loop containing nucleoside triphosphate hydrolase protein</fullName>
    </submittedName>
</protein>
<feature type="domain" description="ABC transporter" evidence="10">
    <location>
        <begin position="384"/>
        <end position="629"/>
    </location>
</feature>
<feature type="transmembrane region" description="Helical" evidence="9">
    <location>
        <begin position="207"/>
        <end position="229"/>
    </location>
</feature>
<dbReference type="GO" id="GO:0016887">
    <property type="term" value="F:ATP hydrolysis activity"/>
    <property type="evidence" value="ECO:0007669"/>
    <property type="project" value="InterPro"/>
</dbReference>
<evidence type="ECO:0000256" key="3">
    <source>
        <dbReference type="ARBA" id="ARBA00022692"/>
    </source>
</evidence>
<dbReference type="InterPro" id="IPR003593">
    <property type="entry name" value="AAA+_ATPase"/>
</dbReference>
<dbReference type="EMBL" id="KB456262">
    <property type="protein sequence ID" value="EMF14033.1"/>
    <property type="molecule type" value="Genomic_DNA"/>
</dbReference>
<dbReference type="eggNOG" id="KOG0055">
    <property type="taxonomic scope" value="Eukaryota"/>
</dbReference>
<feature type="transmembrane region" description="Helical" evidence="9">
    <location>
        <begin position="285"/>
        <end position="306"/>
    </location>
</feature>
<dbReference type="SUPFAM" id="SSF90123">
    <property type="entry name" value="ABC transporter transmembrane region"/>
    <property type="match status" value="2"/>
</dbReference>
<gene>
    <name evidence="12" type="ORF">SEPMUDRAFT_81885</name>
</gene>
<dbReference type="GO" id="GO:0005524">
    <property type="term" value="F:ATP binding"/>
    <property type="evidence" value="ECO:0007669"/>
    <property type="project" value="UniProtKB-KW"/>
</dbReference>
<evidence type="ECO:0000256" key="9">
    <source>
        <dbReference type="SAM" id="Phobius"/>
    </source>
</evidence>
<reference evidence="12 13" key="1">
    <citation type="journal article" date="2012" name="PLoS Pathog.">
        <title>Diverse lifestyles and strategies of plant pathogenesis encoded in the genomes of eighteen Dothideomycetes fungi.</title>
        <authorList>
            <person name="Ohm R.A."/>
            <person name="Feau N."/>
            <person name="Henrissat B."/>
            <person name="Schoch C.L."/>
            <person name="Horwitz B.A."/>
            <person name="Barry K.W."/>
            <person name="Condon B.J."/>
            <person name="Copeland A.C."/>
            <person name="Dhillon B."/>
            <person name="Glaser F."/>
            <person name="Hesse C.N."/>
            <person name="Kosti I."/>
            <person name="LaButti K."/>
            <person name="Lindquist E.A."/>
            <person name="Lucas S."/>
            <person name="Salamov A.A."/>
            <person name="Bradshaw R.E."/>
            <person name="Ciuffetti L."/>
            <person name="Hamelin R.C."/>
            <person name="Kema G.H.J."/>
            <person name="Lawrence C."/>
            <person name="Scott J.A."/>
            <person name="Spatafora J.W."/>
            <person name="Turgeon B.G."/>
            <person name="de Wit P.J.G.M."/>
            <person name="Zhong S."/>
            <person name="Goodwin S.B."/>
            <person name="Grigoriev I.V."/>
        </authorList>
    </citation>
    <scope>NUCLEOTIDE SEQUENCE [LARGE SCALE GENOMIC DNA]</scope>
    <source>
        <strain evidence="12 13">SO2202</strain>
    </source>
</reference>
<dbReference type="AlphaFoldDB" id="M3CJN6"/>
<feature type="domain" description="ABC transmembrane type-1" evidence="11">
    <location>
        <begin position="59"/>
        <end position="349"/>
    </location>
</feature>
<keyword evidence="3 9" id="KW-0812">Transmembrane</keyword>
<dbReference type="PANTHER" id="PTHR43394:SF1">
    <property type="entry name" value="ATP-BINDING CASSETTE SUB-FAMILY B MEMBER 10, MITOCHONDRIAL"/>
    <property type="match status" value="1"/>
</dbReference>